<dbReference type="RefSeq" id="WP_013546497.1">
    <property type="nucleotide sequence ID" value="NC_014933.1"/>
</dbReference>
<proteinExistence type="predicted"/>
<evidence type="ECO:0000313" key="2">
    <source>
        <dbReference type="Proteomes" id="UP000008630"/>
    </source>
</evidence>
<dbReference type="Pfam" id="PF13310">
    <property type="entry name" value="Virulence_RhuM"/>
    <property type="match status" value="1"/>
</dbReference>
<reference key="1">
    <citation type="submission" date="2010-11" db="EMBL/GenBank/DDBJ databases">
        <title>The complete genome of Bacteroides helcogenes P 36-108.</title>
        <authorList>
            <consortium name="US DOE Joint Genome Institute (JGI-PGF)"/>
            <person name="Lucas S."/>
            <person name="Copeland A."/>
            <person name="Lapidus A."/>
            <person name="Bruce D."/>
            <person name="Goodwin L."/>
            <person name="Pitluck S."/>
            <person name="Kyrpides N."/>
            <person name="Mavromatis K."/>
            <person name="Ivanova N."/>
            <person name="Zeytun A."/>
            <person name="Brettin T."/>
            <person name="Detter J.C."/>
            <person name="Tapia R."/>
            <person name="Han C."/>
            <person name="Land M."/>
            <person name="Hauser L."/>
            <person name="Markowitz V."/>
            <person name="Cheng J.-F."/>
            <person name="Hugenholtz P."/>
            <person name="Woyke T."/>
            <person name="Wu D."/>
            <person name="Gronow S."/>
            <person name="Wellnitz S."/>
            <person name="Brambilla E."/>
            <person name="Klenk H.-P."/>
            <person name="Eisen J.A."/>
        </authorList>
    </citation>
    <scope>NUCLEOTIDE SEQUENCE</scope>
    <source>
        <strain>P 36-108</strain>
    </source>
</reference>
<dbReference type="EMBL" id="CP002352">
    <property type="protein sequence ID" value="ADV42884.1"/>
    <property type="molecule type" value="Genomic_DNA"/>
</dbReference>
<gene>
    <name evidence="1" type="ordered locus">Bache_0867</name>
</gene>
<name>E6SPJ5_BACT6</name>
<dbReference type="Proteomes" id="UP000008630">
    <property type="component" value="Chromosome"/>
</dbReference>
<keyword evidence="2" id="KW-1185">Reference proteome</keyword>
<dbReference type="OrthoDB" id="9816206at2"/>
<dbReference type="InterPro" id="IPR011204">
    <property type="entry name" value="Virulence_RhuM-like"/>
</dbReference>
<dbReference type="GO" id="GO:0003677">
    <property type="term" value="F:DNA binding"/>
    <property type="evidence" value="ECO:0007669"/>
    <property type="project" value="UniProtKB-KW"/>
</dbReference>
<protein>
    <submittedName>
        <fullName evidence="1">DNA-binding protein</fullName>
    </submittedName>
</protein>
<dbReference type="PATRIC" id="fig|693979.3.peg.924"/>
<dbReference type="eggNOG" id="COG3943">
    <property type="taxonomic scope" value="Bacteria"/>
</dbReference>
<dbReference type="PANTHER" id="PTHR35810">
    <property type="entry name" value="CYTOPLASMIC PROTEIN-RELATED"/>
    <property type="match status" value="1"/>
</dbReference>
<dbReference type="AlphaFoldDB" id="E6SPJ5"/>
<keyword evidence="1" id="KW-0238">DNA-binding</keyword>
<dbReference type="HOGENOM" id="CLU_055403_1_0_10"/>
<accession>E6SPJ5</accession>
<dbReference type="PANTHER" id="PTHR35810:SF1">
    <property type="entry name" value="CYTOPLASMIC PROTEIN"/>
    <property type="match status" value="1"/>
</dbReference>
<evidence type="ECO:0000313" key="1">
    <source>
        <dbReference type="EMBL" id="ADV42884.1"/>
    </source>
</evidence>
<reference evidence="1 2" key="2">
    <citation type="journal article" date="2011" name="Stand. Genomic Sci.">
        <title>Complete genome sequence of Bacteroides helcogenes type strain (P 36-108).</title>
        <authorList>
            <person name="Pati A."/>
            <person name="Gronow S."/>
            <person name="Zeytun A."/>
            <person name="Lapidus A."/>
            <person name="Nolan M."/>
            <person name="Hammon N."/>
            <person name="Deshpande S."/>
            <person name="Cheng J.F."/>
            <person name="Tapia R."/>
            <person name="Han C."/>
            <person name="Goodwin L."/>
            <person name="Pitluck S."/>
            <person name="Liolios K."/>
            <person name="Pagani I."/>
            <person name="Ivanova N."/>
            <person name="Mavromatis K."/>
            <person name="Chen A."/>
            <person name="Palaniappan K."/>
            <person name="Land M."/>
            <person name="Hauser L."/>
            <person name="Chang Y.J."/>
            <person name="Jeffries C.D."/>
            <person name="Detter J.C."/>
            <person name="Brambilla E."/>
            <person name="Rohde M."/>
            <person name="Goker M."/>
            <person name="Woyke T."/>
            <person name="Bristow J."/>
            <person name="Eisen J.A."/>
            <person name="Markowitz V."/>
            <person name="Hugenholtz P."/>
            <person name="Kyrpides N.C."/>
            <person name="Klenk H.P."/>
            <person name="Lucas S."/>
        </authorList>
    </citation>
    <scope>NUCLEOTIDE SEQUENCE [LARGE SCALE GENOMIC DNA]</scope>
    <source>
        <strain evidence="2">ATCC 35417 / DSM 20613 / JCM 6297 / CCUG 15421 / P 36-108</strain>
    </source>
</reference>
<organism evidence="1 2">
    <name type="scientific">Bacteroides helcogenes (strain ATCC 35417 / DSM 20613 / JCM 6297 / CCUG 15421 / P 36-108)</name>
    <dbReference type="NCBI Taxonomy" id="693979"/>
    <lineage>
        <taxon>Bacteria</taxon>
        <taxon>Pseudomonadati</taxon>
        <taxon>Bacteroidota</taxon>
        <taxon>Bacteroidia</taxon>
        <taxon>Bacteroidales</taxon>
        <taxon>Bacteroidaceae</taxon>
        <taxon>Bacteroides</taxon>
    </lineage>
</organism>
<dbReference type="STRING" id="693979.Bache_0867"/>
<dbReference type="KEGG" id="bhl:Bache_0867"/>
<sequence length="277" mass="31971">MENQGEIILYQPDSEVKLEVRLEEETVWLTQEQIAILFGTKRPAITKHLSNIYNSGELDKDSTCSILEHMGNDGKQKYITKFYNLDAILSIGYRVNSKNATLFRRWANSVLKEYLLKGYSINRRLTELEHTVAEHSKKIDFFVHTSLPPVEGIFYDGQLFDAYKFATDLIRTAKKSILLIDNYVDESVLLMFSKRNDGVKADVYTQAISRQLQLDLERHNSQYPPIEVHVYKRSHDRFLIIDATEVYHIGASLKDLGKKMFAFSKLEIPAEAITDLL</sequence>